<comment type="caution">
    <text evidence="2">The sequence shown here is derived from an EMBL/GenBank/DDBJ whole genome shotgun (WGS) entry which is preliminary data.</text>
</comment>
<dbReference type="EMBL" id="ML976615">
    <property type="protein sequence ID" value="KAF1848132.1"/>
    <property type="molecule type" value="Genomic_DNA"/>
</dbReference>
<dbReference type="Proteomes" id="UP000800039">
    <property type="component" value="Unassembled WGS sequence"/>
</dbReference>
<name>A0A9P4GM21_9PLEO</name>
<accession>A0A9P4GM21</accession>
<keyword evidence="3" id="KW-1185">Reference proteome</keyword>
<evidence type="ECO:0000313" key="2">
    <source>
        <dbReference type="EMBL" id="KAF1848132.1"/>
    </source>
</evidence>
<organism evidence="2 3">
    <name type="scientific">Cucurbitaria berberidis CBS 394.84</name>
    <dbReference type="NCBI Taxonomy" id="1168544"/>
    <lineage>
        <taxon>Eukaryota</taxon>
        <taxon>Fungi</taxon>
        <taxon>Dikarya</taxon>
        <taxon>Ascomycota</taxon>
        <taxon>Pezizomycotina</taxon>
        <taxon>Dothideomycetes</taxon>
        <taxon>Pleosporomycetidae</taxon>
        <taxon>Pleosporales</taxon>
        <taxon>Pleosporineae</taxon>
        <taxon>Cucurbitariaceae</taxon>
        <taxon>Cucurbitaria</taxon>
    </lineage>
</organism>
<sequence length="577" mass="63478">MATLIFILLALCFSEAFALVLTTPPPAHTTLARRDNAAAIPTFTFGPQAQYFPKRVANPEPSGTSLHVYPTGSYNEFPKEGITIGFGPDLRKQIKETMIQNCKDKPRQDCRNSVIPILQNTDVTTHTKRFVVISAILLSNLLVAIAAEAFIIFGEGVYLHNTANDLPKEMIINHGDLKQINFMAGAHTFAAVTAATAVPSTVTYNPPATTTASDAITIETLTADKDGRKAGDIVYHIPQHASERIQDFLGMTGLRQTQEKCKGQNLKRADNLADCLRLIQRHGMDLADSGPSNLLQLAPRHIPARPGQGQAIGFPVQNLATNGALLVIPVYHVVFDRAPRAPNADQGWDPAILAKSAMAVTLAAHAAMFVGQGMLEIWVPKSNLEENLREEDLVCPKDLICVMDDCKGQEEREFFLGKEIKPNIPMTPICTVAKNYGCRCTVVNYPHVTEVPFNYMEEQYKWLEELIKRSELPSFEPQCSEGMQTLQDASKKLKDVIELACNEHPELKDTWTYSDSKDGFTFGINFQKRGGDCAFDCRAIFPTFADSDSCITSSGLQKNGKIETDCGSASYLAYNLS</sequence>
<feature type="chain" id="PRO_5040321147" evidence="1">
    <location>
        <begin position="19"/>
        <end position="577"/>
    </location>
</feature>
<reference evidence="2" key="1">
    <citation type="submission" date="2020-01" db="EMBL/GenBank/DDBJ databases">
        <authorList>
            <consortium name="DOE Joint Genome Institute"/>
            <person name="Haridas S."/>
            <person name="Albert R."/>
            <person name="Binder M."/>
            <person name="Bloem J."/>
            <person name="Labutti K."/>
            <person name="Salamov A."/>
            <person name="Andreopoulos B."/>
            <person name="Baker S.E."/>
            <person name="Barry K."/>
            <person name="Bills G."/>
            <person name="Bluhm B.H."/>
            <person name="Cannon C."/>
            <person name="Castanera R."/>
            <person name="Culley D.E."/>
            <person name="Daum C."/>
            <person name="Ezra D."/>
            <person name="Gonzalez J.B."/>
            <person name="Henrissat B."/>
            <person name="Kuo A."/>
            <person name="Liang C."/>
            <person name="Lipzen A."/>
            <person name="Lutzoni F."/>
            <person name="Magnuson J."/>
            <person name="Mondo S."/>
            <person name="Nolan M."/>
            <person name="Ohm R."/>
            <person name="Pangilinan J."/>
            <person name="Park H.-J."/>
            <person name="Ramirez L."/>
            <person name="Alfaro M."/>
            <person name="Sun H."/>
            <person name="Tritt A."/>
            <person name="Yoshinaga Y."/>
            <person name="Zwiers L.-H."/>
            <person name="Turgeon B.G."/>
            <person name="Goodwin S.B."/>
            <person name="Spatafora J.W."/>
            <person name="Crous P.W."/>
            <person name="Grigoriev I.V."/>
        </authorList>
    </citation>
    <scope>NUCLEOTIDE SEQUENCE</scope>
    <source>
        <strain evidence="2">CBS 394.84</strain>
    </source>
</reference>
<gene>
    <name evidence="2" type="ORF">K460DRAFT_308071</name>
</gene>
<proteinExistence type="predicted"/>
<dbReference type="GeneID" id="63847342"/>
<protein>
    <submittedName>
        <fullName evidence="2">Uncharacterized protein</fullName>
    </submittedName>
</protein>
<dbReference type="OrthoDB" id="3793221at2759"/>
<evidence type="ECO:0000313" key="3">
    <source>
        <dbReference type="Proteomes" id="UP000800039"/>
    </source>
</evidence>
<dbReference type="RefSeq" id="XP_040790695.1">
    <property type="nucleotide sequence ID" value="XM_040930090.1"/>
</dbReference>
<feature type="signal peptide" evidence="1">
    <location>
        <begin position="1"/>
        <end position="18"/>
    </location>
</feature>
<keyword evidence="1" id="KW-0732">Signal</keyword>
<evidence type="ECO:0000256" key="1">
    <source>
        <dbReference type="SAM" id="SignalP"/>
    </source>
</evidence>
<dbReference type="AlphaFoldDB" id="A0A9P4GM21"/>